<proteinExistence type="inferred from homology"/>
<dbReference type="InterPro" id="IPR004300">
    <property type="entry name" value="Glyco_hydro_57_N"/>
</dbReference>
<protein>
    <submittedName>
        <fullName evidence="4">Glycoside hydrolase family 57</fullName>
    </submittedName>
</protein>
<evidence type="ECO:0000313" key="5">
    <source>
        <dbReference type="Proteomes" id="UP000001844"/>
    </source>
</evidence>
<dbReference type="Pfam" id="PF03065">
    <property type="entry name" value="Glyco_hydro_57"/>
    <property type="match status" value="1"/>
</dbReference>
<dbReference type="Gene3D" id="3.20.110.20">
    <property type="match status" value="1"/>
</dbReference>
<dbReference type="InterPro" id="IPR011330">
    <property type="entry name" value="Glyco_hydro/deAcase_b/a-brl"/>
</dbReference>
<evidence type="ECO:0000259" key="3">
    <source>
        <dbReference type="Pfam" id="PF03065"/>
    </source>
</evidence>
<dbReference type="eggNOG" id="COG1449">
    <property type="taxonomic scope" value="Bacteria"/>
</dbReference>
<dbReference type="AlphaFoldDB" id="D5BWG6"/>
<feature type="domain" description="Glycoside hydrolase family 57 N-terminal" evidence="3">
    <location>
        <begin position="53"/>
        <end position="262"/>
    </location>
</feature>
<comment type="similarity">
    <text evidence="1">Belongs to the glycosyl hydrolase 57 family.</text>
</comment>
<dbReference type="Proteomes" id="UP000001844">
    <property type="component" value="Chromosome"/>
</dbReference>
<sequence length="397" mass="45906">MNIIHHALVLNLHQPAGNLEYLLEHNPWEAKEILYALDRMPRALWGYEDVARVHLALSGTLLETLSNPNFQQRVYGIVKCGDLLWHLQNTALFEILGNAYYHPALPLIPGPDREEHIRRWLGIGQSLFDRTQFTGFWPPEMAFTMELIPLLKKHGFRYVLVDSLHVEPLEEMSWQELRYRPHIAEYGGEEIIVVVRDRELSDAQEAGMEFDWFLNELYHRTQGCDFPPLVTTCSDGDNGGWFRNTSEEGNFWGIFYQELLTKARRDNAFLRPTFVHDYLDKYGAKGRVKVNTAAWNTGDHSGIDFVQWTGSELQKEALKRVAETSATLHELKQKQADTQAQDPEIAQLLDEAEWRLLRSETSCHFYWGEAWTHRAHQDLDAAWAPMNAAAQKLKVHS</sequence>
<keyword evidence="5" id="KW-1185">Reference proteome</keyword>
<evidence type="ECO:0000313" key="4">
    <source>
        <dbReference type="EMBL" id="ADE15623.1"/>
    </source>
</evidence>
<evidence type="ECO:0000256" key="1">
    <source>
        <dbReference type="ARBA" id="ARBA00006821"/>
    </source>
</evidence>
<dbReference type="InterPro" id="IPR052046">
    <property type="entry name" value="GH57_Enzymes"/>
</dbReference>
<keyword evidence="2" id="KW-0119">Carbohydrate metabolism</keyword>
<dbReference type="EMBL" id="CP001798">
    <property type="protein sequence ID" value="ADE15623.1"/>
    <property type="molecule type" value="Genomic_DNA"/>
</dbReference>
<dbReference type="CAZy" id="GH57">
    <property type="family name" value="Glycoside Hydrolase Family 57"/>
</dbReference>
<dbReference type="GO" id="GO:0005975">
    <property type="term" value="P:carbohydrate metabolic process"/>
    <property type="evidence" value="ECO:0007669"/>
    <property type="project" value="InterPro"/>
</dbReference>
<evidence type="ECO:0000256" key="2">
    <source>
        <dbReference type="ARBA" id="ARBA00023277"/>
    </source>
</evidence>
<dbReference type="HOGENOM" id="CLU_697926_0_0_6"/>
<keyword evidence="4" id="KW-0378">Hydrolase</keyword>
<accession>D5BWG6</accession>
<dbReference type="GO" id="GO:0016787">
    <property type="term" value="F:hydrolase activity"/>
    <property type="evidence" value="ECO:0007669"/>
    <property type="project" value="UniProtKB-KW"/>
</dbReference>
<dbReference type="PANTHER" id="PTHR36306:SF5">
    <property type="entry name" value="SLR1535 PROTEIN"/>
    <property type="match status" value="1"/>
</dbReference>
<dbReference type="KEGG" id="nhl:Nhal_2543"/>
<dbReference type="RefSeq" id="WP_013033483.1">
    <property type="nucleotide sequence ID" value="NC_013960.1"/>
</dbReference>
<dbReference type="STRING" id="472759.Nhal_2543"/>
<dbReference type="OrthoDB" id="9757977at2"/>
<name>D5BWG6_NITHN</name>
<dbReference type="SUPFAM" id="SSF88713">
    <property type="entry name" value="Glycoside hydrolase/deacetylase"/>
    <property type="match status" value="1"/>
</dbReference>
<gene>
    <name evidence="4" type="ordered locus">Nhal_2543</name>
</gene>
<reference evidence="5" key="1">
    <citation type="submission" date="2010-04" db="EMBL/GenBank/DDBJ databases">
        <title>Complete genome sequence of Nitrosococcus halophilus Nc4, a salt-adapted, aerobic obligate ammonia-oxidizing sulfur purple bacterium.</title>
        <authorList>
            <consortium name="US DOE Joint Genome Institute"/>
            <person name="Campbell M.A."/>
            <person name="Malfatti S.A."/>
            <person name="Chain P.S.G."/>
            <person name="Heidelberg J.F."/>
            <person name="Ward B.B."/>
            <person name="Klotz M.G."/>
        </authorList>
    </citation>
    <scope>NUCLEOTIDE SEQUENCE [LARGE SCALE GENOMIC DNA]</scope>
    <source>
        <strain evidence="5">Nc4</strain>
    </source>
</reference>
<dbReference type="PANTHER" id="PTHR36306">
    <property type="entry name" value="ALPHA-AMYLASE-RELATED-RELATED"/>
    <property type="match status" value="1"/>
</dbReference>
<organism evidence="4 5">
    <name type="scientific">Nitrosococcus halophilus (strain Nc4)</name>
    <dbReference type="NCBI Taxonomy" id="472759"/>
    <lineage>
        <taxon>Bacteria</taxon>
        <taxon>Pseudomonadati</taxon>
        <taxon>Pseudomonadota</taxon>
        <taxon>Gammaproteobacteria</taxon>
        <taxon>Chromatiales</taxon>
        <taxon>Chromatiaceae</taxon>
        <taxon>Nitrosococcus</taxon>
    </lineage>
</organism>